<gene>
    <name evidence="3" type="ORF">HXK09_07430</name>
</gene>
<protein>
    <recommendedName>
        <fullName evidence="5">Transmembrane protein</fullName>
    </recommendedName>
</protein>
<evidence type="ECO:0000256" key="2">
    <source>
        <dbReference type="SAM" id="Phobius"/>
    </source>
</evidence>
<keyword evidence="2" id="KW-0812">Transmembrane</keyword>
<feature type="region of interest" description="Disordered" evidence="1">
    <location>
        <begin position="1"/>
        <end position="30"/>
    </location>
</feature>
<proteinExistence type="predicted"/>
<evidence type="ECO:0000313" key="3">
    <source>
        <dbReference type="EMBL" id="MBF0966968.1"/>
    </source>
</evidence>
<evidence type="ECO:0008006" key="5">
    <source>
        <dbReference type="Google" id="ProtNLM"/>
    </source>
</evidence>
<dbReference type="EMBL" id="JABZGF010000262">
    <property type="protein sequence ID" value="MBF0966968.1"/>
    <property type="molecule type" value="Genomic_DNA"/>
</dbReference>
<comment type="caution">
    <text evidence="3">The sequence shown here is derived from an EMBL/GenBank/DDBJ whole genome shotgun (WGS) entry which is preliminary data.</text>
</comment>
<accession>A0A929WWB6</accession>
<feature type="compositionally biased region" description="Basic and acidic residues" evidence="1">
    <location>
        <begin position="1"/>
        <end position="12"/>
    </location>
</feature>
<feature type="transmembrane region" description="Helical" evidence="2">
    <location>
        <begin position="65"/>
        <end position="85"/>
    </location>
</feature>
<evidence type="ECO:0000256" key="1">
    <source>
        <dbReference type="SAM" id="MobiDB-lite"/>
    </source>
</evidence>
<dbReference type="Proteomes" id="UP000759246">
    <property type="component" value="Unassembled WGS sequence"/>
</dbReference>
<evidence type="ECO:0000313" key="4">
    <source>
        <dbReference type="Proteomes" id="UP000759246"/>
    </source>
</evidence>
<sequence length="143" mass="15495">MKSVTDDVEQRVGDTVNPNTQQESTPQAVDASFGQGADQHFNAQPMYATTPAAEKLRSDASTARLLSFLSFLFGGLLLSGGMWFWTSKMMQEASALDAPLDVVEQVRSAQSSARTCSFIHIAIVVGVFLLVFFFIILGLLASQ</sequence>
<dbReference type="AlphaFoldDB" id="A0A929WWB6"/>
<feature type="transmembrane region" description="Helical" evidence="2">
    <location>
        <begin position="118"/>
        <end position="141"/>
    </location>
</feature>
<keyword evidence="2" id="KW-0472">Membrane</keyword>
<organism evidence="3 4">
    <name type="scientific">Actinomyces bouchesdurhonensis</name>
    <dbReference type="NCBI Taxonomy" id="1852361"/>
    <lineage>
        <taxon>Bacteria</taxon>
        <taxon>Bacillati</taxon>
        <taxon>Actinomycetota</taxon>
        <taxon>Actinomycetes</taxon>
        <taxon>Actinomycetales</taxon>
        <taxon>Actinomycetaceae</taxon>
        <taxon>Actinomyces</taxon>
    </lineage>
</organism>
<feature type="compositionally biased region" description="Polar residues" evidence="1">
    <location>
        <begin position="16"/>
        <end position="27"/>
    </location>
</feature>
<name>A0A929WWB6_9ACTO</name>
<keyword evidence="2" id="KW-1133">Transmembrane helix</keyword>
<reference evidence="3" key="1">
    <citation type="submission" date="2020-04" db="EMBL/GenBank/DDBJ databases">
        <title>Deep metagenomics examines the oral microbiome during advanced dental caries in children, revealing novel taxa and co-occurrences with host molecules.</title>
        <authorList>
            <person name="Baker J.L."/>
            <person name="Morton J.T."/>
            <person name="Dinis M."/>
            <person name="Alvarez R."/>
            <person name="Tran N.C."/>
            <person name="Knight R."/>
            <person name="Edlund A."/>
        </authorList>
    </citation>
    <scope>NUCLEOTIDE SEQUENCE</scope>
    <source>
        <strain evidence="3">JCVI_30_bin.13</strain>
    </source>
</reference>